<sequence>MRVVRRARPAEAAALSELAMRSKAVWGYNAAFMDACRKELTVPADAVRCNEIWLCEIGRNSAGFYELMPDVDSGHGEVRMCFVDPNFLRRGVGRTMWRHMEERARLCGLSRLGLDADPNAVPFYSAMGMAVTGEAPSGSIPGRMLPRMEKTL</sequence>
<evidence type="ECO:0000256" key="2">
    <source>
        <dbReference type="ARBA" id="ARBA00023315"/>
    </source>
</evidence>
<dbReference type="Pfam" id="PF00583">
    <property type="entry name" value="Acetyltransf_1"/>
    <property type="match status" value="1"/>
</dbReference>
<feature type="domain" description="N-acetyltransferase" evidence="3">
    <location>
        <begin position="2"/>
        <end position="152"/>
    </location>
</feature>
<dbReference type="OrthoDB" id="7205533at2"/>
<dbReference type="PANTHER" id="PTHR43877:SF1">
    <property type="entry name" value="ACETYLTRANSFERASE"/>
    <property type="match status" value="1"/>
</dbReference>
<evidence type="ECO:0000256" key="1">
    <source>
        <dbReference type="ARBA" id="ARBA00022679"/>
    </source>
</evidence>
<dbReference type="SUPFAM" id="SSF55729">
    <property type="entry name" value="Acyl-CoA N-acyltransferases (Nat)"/>
    <property type="match status" value="1"/>
</dbReference>
<dbReference type="EMBL" id="NPEV01000046">
    <property type="protein sequence ID" value="RAI25520.1"/>
    <property type="molecule type" value="Genomic_DNA"/>
</dbReference>
<reference evidence="4 5" key="1">
    <citation type="submission" date="2017-07" db="EMBL/GenBank/DDBJ databases">
        <title>Draft Genome Sequences of Select Purple Nonsulfur Bacteria.</title>
        <authorList>
            <person name="Lasarre B."/>
            <person name="Mckinlay J.B."/>
        </authorList>
    </citation>
    <scope>NUCLEOTIDE SEQUENCE [LARGE SCALE GENOMIC DNA]</scope>
    <source>
        <strain evidence="4 5">DSM 11290</strain>
    </source>
</reference>
<dbReference type="Proteomes" id="UP000249299">
    <property type="component" value="Unassembled WGS sequence"/>
</dbReference>
<dbReference type="PANTHER" id="PTHR43877">
    <property type="entry name" value="AMINOALKYLPHOSPHONATE N-ACETYLTRANSFERASE-RELATED-RELATED"/>
    <property type="match status" value="1"/>
</dbReference>
<protein>
    <recommendedName>
        <fullName evidence="3">N-acetyltransferase domain-containing protein</fullName>
    </recommendedName>
</protein>
<gene>
    <name evidence="4" type="ORF">CH339_17805</name>
</gene>
<keyword evidence="2" id="KW-0012">Acyltransferase</keyword>
<dbReference type="GO" id="GO:0016747">
    <property type="term" value="F:acyltransferase activity, transferring groups other than amino-acyl groups"/>
    <property type="evidence" value="ECO:0007669"/>
    <property type="project" value="InterPro"/>
</dbReference>
<keyword evidence="1" id="KW-0808">Transferase</keyword>
<evidence type="ECO:0000259" key="3">
    <source>
        <dbReference type="PROSITE" id="PS51186"/>
    </source>
</evidence>
<dbReference type="InterPro" id="IPR016181">
    <property type="entry name" value="Acyl_CoA_acyltransferase"/>
</dbReference>
<dbReference type="PROSITE" id="PS51186">
    <property type="entry name" value="GNAT"/>
    <property type="match status" value="1"/>
</dbReference>
<dbReference type="CDD" id="cd04301">
    <property type="entry name" value="NAT_SF"/>
    <property type="match status" value="1"/>
</dbReference>
<evidence type="ECO:0000313" key="5">
    <source>
        <dbReference type="Proteomes" id="UP000249299"/>
    </source>
</evidence>
<comment type="caution">
    <text evidence="4">The sequence shown here is derived from an EMBL/GenBank/DDBJ whole genome shotgun (WGS) entry which is preliminary data.</text>
</comment>
<accession>A0A327JGI8</accession>
<dbReference type="InterPro" id="IPR050832">
    <property type="entry name" value="Bact_Acetyltransf"/>
</dbReference>
<proteinExistence type="predicted"/>
<name>A0A327JGI8_9HYPH</name>
<dbReference type="Gene3D" id="3.40.630.30">
    <property type="match status" value="1"/>
</dbReference>
<organism evidence="4 5">
    <name type="scientific">Rhodobium orientis</name>
    <dbReference type="NCBI Taxonomy" id="34017"/>
    <lineage>
        <taxon>Bacteria</taxon>
        <taxon>Pseudomonadati</taxon>
        <taxon>Pseudomonadota</taxon>
        <taxon>Alphaproteobacteria</taxon>
        <taxon>Hyphomicrobiales</taxon>
        <taxon>Rhodobiaceae</taxon>
        <taxon>Rhodobium</taxon>
    </lineage>
</organism>
<keyword evidence="5" id="KW-1185">Reference proteome</keyword>
<dbReference type="InterPro" id="IPR000182">
    <property type="entry name" value="GNAT_dom"/>
</dbReference>
<dbReference type="AlphaFoldDB" id="A0A327JGI8"/>
<evidence type="ECO:0000313" key="4">
    <source>
        <dbReference type="EMBL" id="RAI25520.1"/>
    </source>
</evidence>